<dbReference type="EMBL" id="LLXJ01000383">
    <property type="protein sequence ID" value="PKC10420.1"/>
    <property type="molecule type" value="Genomic_DNA"/>
</dbReference>
<accession>A0A2I1DVF1</accession>
<evidence type="ECO:0000256" key="1">
    <source>
        <dbReference type="ARBA" id="ARBA00007803"/>
    </source>
</evidence>
<protein>
    <submittedName>
        <fullName evidence="5">60S ribosomal protein L38</fullName>
    </submittedName>
</protein>
<proteinExistence type="inferred from homology"/>
<keyword evidence="3 4" id="KW-0687">Ribonucleoprotein</keyword>
<feature type="non-terminal residue" evidence="5">
    <location>
        <position position="1"/>
    </location>
</feature>
<dbReference type="Proteomes" id="UP000232722">
    <property type="component" value="Unassembled WGS sequence"/>
</dbReference>
<dbReference type="GO" id="GO:0006412">
    <property type="term" value="P:translation"/>
    <property type="evidence" value="ECO:0007669"/>
    <property type="project" value="InterPro"/>
</dbReference>
<dbReference type="GO" id="GO:0022625">
    <property type="term" value="C:cytosolic large ribosomal subunit"/>
    <property type="evidence" value="ECO:0007669"/>
    <property type="project" value="TreeGrafter"/>
</dbReference>
<dbReference type="Pfam" id="PF01781">
    <property type="entry name" value="Ribosomal_L38e"/>
    <property type="match status" value="1"/>
</dbReference>
<dbReference type="AlphaFoldDB" id="A0A2I1DVF1"/>
<evidence type="ECO:0000313" key="7">
    <source>
        <dbReference type="Proteomes" id="UP000232688"/>
    </source>
</evidence>
<reference evidence="6 7" key="4">
    <citation type="submission" date="2017-10" db="EMBL/GenBank/DDBJ databases">
        <title>Genome analyses suggest a sexual origin of heterokaryosis in a supposedly ancient asexual fungus.</title>
        <authorList>
            <person name="Corradi N."/>
            <person name="Sedzielewska K."/>
            <person name="Noel J."/>
            <person name="Charron P."/>
            <person name="Farinelli L."/>
            <person name="Marton T."/>
            <person name="Kruger M."/>
            <person name="Pelin A."/>
            <person name="Brachmann A."/>
            <person name="Corradi N."/>
        </authorList>
    </citation>
    <scope>NUCLEOTIDE SEQUENCE [LARGE SCALE GENOMIC DNA]</scope>
    <source>
        <strain evidence="6 7">A1</strain>
    </source>
</reference>
<dbReference type="GO" id="GO:0022618">
    <property type="term" value="P:protein-RNA complex assembly"/>
    <property type="evidence" value="ECO:0007669"/>
    <property type="project" value="TreeGrafter"/>
</dbReference>
<dbReference type="PANTHER" id="PTHR10965">
    <property type="entry name" value="60S RIBOSOMAL PROTEIN L38"/>
    <property type="match status" value="1"/>
</dbReference>
<gene>
    <name evidence="6" type="ORF">RhiirA1_338071</name>
    <name evidence="5" type="ORF">RhiirA5_288784</name>
</gene>
<dbReference type="InterPro" id="IPR038464">
    <property type="entry name" value="Ribosomal_eL38_sf"/>
</dbReference>
<sequence length="64" mass="7510">PKQIDDIKYFLEIARRKDAKCKYSKKKNGPSKVKFKLRCSKYLYTFVIEDAEKAEKLQKSLPPG</sequence>
<name>A0A2I1DVF1_9GLOM</name>
<keyword evidence="2 4" id="KW-0689">Ribosomal protein</keyword>
<evidence type="ECO:0000313" key="6">
    <source>
        <dbReference type="EMBL" id="PKC71526.1"/>
    </source>
</evidence>
<dbReference type="EMBL" id="LLXH01000163">
    <property type="protein sequence ID" value="PKC71526.1"/>
    <property type="molecule type" value="Genomic_DNA"/>
</dbReference>
<dbReference type="VEuPathDB" id="FungiDB:RhiirA1_338071"/>
<evidence type="ECO:0000313" key="5">
    <source>
        <dbReference type="EMBL" id="PKC10420.1"/>
    </source>
</evidence>
<comment type="caution">
    <text evidence="5">The sequence shown here is derived from an EMBL/GenBank/DDBJ whole genome shotgun (WGS) entry which is preliminary data.</text>
</comment>
<comment type="similarity">
    <text evidence="1 4">Belongs to the eukaryotic ribosomal protein eL38 family.</text>
</comment>
<reference evidence="5 8" key="2">
    <citation type="submission" date="2017-09" db="EMBL/GenBank/DDBJ databases">
        <title>Extensive intraspecific genome diversity in a model arbuscular mycorrhizal fungus.</title>
        <authorList>
            <person name="Chen E.C."/>
            <person name="Morin E."/>
            <person name="Beaudet D."/>
            <person name="Noel J."/>
            <person name="Ndikumana S."/>
            <person name="Charron P."/>
            <person name="St-Onge C."/>
            <person name="Giorgi J."/>
            <person name="Grigoriev I.V."/>
            <person name="Roux C."/>
            <person name="Martin F.M."/>
            <person name="Corradi N."/>
        </authorList>
    </citation>
    <scope>NUCLEOTIDE SEQUENCE [LARGE SCALE GENOMIC DNA]</scope>
    <source>
        <strain evidence="5 8">A5</strain>
    </source>
</reference>
<evidence type="ECO:0000256" key="2">
    <source>
        <dbReference type="ARBA" id="ARBA00022980"/>
    </source>
</evidence>
<dbReference type="Gene3D" id="3.30.720.90">
    <property type="match status" value="1"/>
</dbReference>
<dbReference type="GO" id="GO:0003735">
    <property type="term" value="F:structural constituent of ribosome"/>
    <property type="evidence" value="ECO:0007669"/>
    <property type="project" value="InterPro"/>
</dbReference>
<evidence type="ECO:0000313" key="8">
    <source>
        <dbReference type="Proteomes" id="UP000232722"/>
    </source>
</evidence>
<evidence type="ECO:0000256" key="4">
    <source>
        <dbReference type="RuleBase" id="RU003445"/>
    </source>
</evidence>
<dbReference type="Proteomes" id="UP000232688">
    <property type="component" value="Unassembled WGS sequence"/>
</dbReference>
<reference evidence="5 8" key="1">
    <citation type="submission" date="2016-04" db="EMBL/GenBank/DDBJ databases">
        <title>Genome analyses suggest a sexual origin of heterokaryosis in a supposedly ancient asexual fungus.</title>
        <authorList>
            <person name="Ropars J."/>
            <person name="Sedzielewska K."/>
            <person name="Noel J."/>
            <person name="Charron P."/>
            <person name="Farinelli L."/>
            <person name="Marton T."/>
            <person name="Kruger M."/>
            <person name="Pelin A."/>
            <person name="Brachmann A."/>
            <person name="Corradi N."/>
        </authorList>
    </citation>
    <scope>NUCLEOTIDE SEQUENCE [LARGE SCALE GENOMIC DNA]</scope>
    <source>
        <strain evidence="5 8">A5</strain>
    </source>
</reference>
<reference evidence="6 7" key="3">
    <citation type="submission" date="2017-10" db="EMBL/GenBank/DDBJ databases">
        <title>Extensive intraspecific genome diversity in a model arbuscular mycorrhizal fungus.</title>
        <authorList>
            <person name="Chen E.C.H."/>
            <person name="Morin E."/>
            <person name="Baudet D."/>
            <person name="Noel J."/>
            <person name="Ndikumana S."/>
            <person name="Charron P."/>
            <person name="St-Onge C."/>
            <person name="Giorgi J."/>
            <person name="Grigoriev I.V."/>
            <person name="Roux C."/>
            <person name="Martin F.M."/>
            <person name="Corradi N."/>
        </authorList>
    </citation>
    <scope>NUCLEOTIDE SEQUENCE [LARGE SCALE GENOMIC DNA]</scope>
    <source>
        <strain evidence="6 7">A1</strain>
    </source>
</reference>
<dbReference type="InterPro" id="IPR002675">
    <property type="entry name" value="Ribosomal_eL38"/>
</dbReference>
<dbReference type="OrthoDB" id="10250488at2759"/>
<dbReference type="PANTHER" id="PTHR10965:SF0">
    <property type="entry name" value="LARGE RIBOSOMAL SUBUNIT PROTEIN EL38"/>
    <property type="match status" value="1"/>
</dbReference>
<organism evidence="5 8">
    <name type="scientific">Rhizophagus irregularis</name>
    <dbReference type="NCBI Taxonomy" id="588596"/>
    <lineage>
        <taxon>Eukaryota</taxon>
        <taxon>Fungi</taxon>
        <taxon>Fungi incertae sedis</taxon>
        <taxon>Mucoromycota</taxon>
        <taxon>Glomeromycotina</taxon>
        <taxon>Glomeromycetes</taxon>
        <taxon>Glomerales</taxon>
        <taxon>Glomeraceae</taxon>
        <taxon>Rhizophagus</taxon>
    </lineage>
</organism>
<evidence type="ECO:0000256" key="3">
    <source>
        <dbReference type="ARBA" id="ARBA00023274"/>
    </source>
</evidence>